<dbReference type="PRINTS" id="PR00237">
    <property type="entry name" value="GPCRRHODOPSN"/>
</dbReference>
<dbReference type="GO" id="GO:0004930">
    <property type="term" value="F:G protein-coupled receptor activity"/>
    <property type="evidence" value="ECO:0007669"/>
    <property type="project" value="UniProtKB-KW"/>
</dbReference>
<gene>
    <name evidence="10" type="primary">Mrgprh</name>
    <name evidence="10" type="ORF">INDMAC_R12072</name>
</gene>
<dbReference type="EMBL" id="VXBD01004685">
    <property type="protein sequence ID" value="NXN10299.1"/>
    <property type="molecule type" value="Genomic_DNA"/>
</dbReference>
<feature type="domain" description="G-protein coupled receptors family 1 profile" evidence="9">
    <location>
        <begin position="63"/>
        <end position="277"/>
    </location>
</feature>
<evidence type="ECO:0000256" key="3">
    <source>
        <dbReference type="ARBA" id="ARBA00022989"/>
    </source>
</evidence>
<name>A0A7L1GB77_9PICI</name>
<feature type="transmembrane region" description="Helical" evidence="8">
    <location>
        <begin position="162"/>
        <end position="184"/>
    </location>
</feature>
<feature type="transmembrane region" description="Helical" evidence="8">
    <location>
        <begin position="225"/>
        <end position="248"/>
    </location>
</feature>
<dbReference type="InterPro" id="IPR017452">
    <property type="entry name" value="GPCR_Rhodpsn_7TM"/>
</dbReference>
<dbReference type="Proteomes" id="UP000557230">
    <property type="component" value="Unassembled WGS sequence"/>
</dbReference>
<evidence type="ECO:0000256" key="1">
    <source>
        <dbReference type="ARBA" id="ARBA00004141"/>
    </source>
</evidence>
<evidence type="ECO:0000256" key="4">
    <source>
        <dbReference type="ARBA" id="ARBA00023040"/>
    </source>
</evidence>
<keyword evidence="5 8" id="KW-0472">Membrane</keyword>
<dbReference type="PANTHER" id="PTHR11334">
    <property type="entry name" value="MAS-RELATED G-PROTEIN COUPLED RECEPTOR"/>
    <property type="match status" value="1"/>
</dbReference>
<comment type="subcellular location">
    <subcellularLocation>
        <location evidence="1">Membrane</location>
        <topology evidence="1">Multi-pass membrane protein</topology>
    </subcellularLocation>
</comment>
<keyword evidence="3 8" id="KW-1133">Transmembrane helix</keyword>
<feature type="transmembrane region" description="Helical" evidence="8">
    <location>
        <begin position="254"/>
        <end position="280"/>
    </location>
</feature>
<evidence type="ECO:0000256" key="6">
    <source>
        <dbReference type="ARBA" id="ARBA00023170"/>
    </source>
</evidence>
<feature type="transmembrane region" description="Helical" evidence="8">
    <location>
        <begin position="190"/>
        <end position="213"/>
    </location>
</feature>
<evidence type="ECO:0000313" key="11">
    <source>
        <dbReference type="Proteomes" id="UP000557230"/>
    </source>
</evidence>
<evidence type="ECO:0000256" key="5">
    <source>
        <dbReference type="ARBA" id="ARBA00023136"/>
    </source>
</evidence>
<dbReference type="InterPro" id="IPR026234">
    <property type="entry name" value="MRGPCRFAMILY"/>
</dbReference>
<evidence type="ECO:0000313" key="10">
    <source>
        <dbReference type="EMBL" id="NXN10299.1"/>
    </source>
</evidence>
<comment type="caution">
    <text evidence="10">The sequence shown here is derived from an EMBL/GenBank/DDBJ whole genome shotgun (WGS) entry which is preliminary data.</text>
</comment>
<dbReference type="OrthoDB" id="9631784at2759"/>
<evidence type="ECO:0000259" key="9">
    <source>
        <dbReference type="PROSITE" id="PS50262"/>
    </source>
</evidence>
<evidence type="ECO:0000256" key="8">
    <source>
        <dbReference type="SAM" id="Phobius"/>
    </source>
</evidence>
<evidence type="ECO:0000256" key="7">
    <source>
        <dbReference type="ARBA" id="ARBA00023224"/>
    </source>
</evidence>
<feature type="transmembrane region" description="Helical" evidence="8">
    <location>
        <begin position="50"/>
        <end position="71"/>
    </location>
</feature>
<feature type="transmembrane region" description="Helical" evidence="8">
    <location>
        <begin position="126"/>
        <end position="150"/>
    </location>
</feature>
<evidence type="ECO:0000256" key="2">
    <source>
        <dbReference type="ARBA" id="ARBA00022692"/>
    </source>
</evidence>
<accession>A0A7L1GB77</accession>
<dbReference type="GO" id="GO:0005886">
    <property type="term" value="C:plasma membrane"/>
    <property type="evidence" value="ECO:0007669"/>
    <property type="project" value="TreeGrafter"/>
</dbReference>
<protein>
    <submittedName>
        <fullName evidence="10">MRGRH protein</fullName>
    </submittedName>
</protein>
<feature type="transmembrane region" description="Helical" evidence="8">
    <location>
        <begin position="83"/>
        <end position="106"/>
    </location>
</feature>
<keyword evidence="11" id="KW-1185">Reference proteome</keyword>
<keyword evidence="4" id="KW-0297">G-protein coupled receptor</keyword>
<dbReference type="SUPFAM" id="SSF81321">
    <property type="entry name" value="Family A G protein-coupled receptor-like"/>
    <property type="match status" value="1"/>
</dbReference>
<dbReference type="AlphaFoldDB" id="A0A7L1GB77"/>
<dbReference type="Gene3D" id="1.20.1070.10">
    <property type="entry name" value="Rhodopsin 7-helix transmembrane proteins"/>
    <property type="match status" value="1"/>
</dbReference>
<sequence length="300" mass="32788">MSMLSSALEGATSACCNQPNRTVHNRSWHHSLEDGDSRWSDCEAGHSSSVAVTLLTCSCGLLGNGAVLWLLCSCVCRSPITIYVLNLAIANSTFLLSTTTALVIFYPLGCLCCMLGSQDVVTVLNVAILFAFTASLYLLVAFSAMVTLSILPSSCCPCRGSWHLPVCALLWALSFLLTMTLYFYPAAVMVFVLSYFFSVLALTISGLILLARVLCCSQQHPPRKLCVVVLIAVIFFLFLTADFWYWLLLRLFDFSVFVFDTSLLLASVNSIITPVIFFFLGSCANSFMFSGKVSFQGGFE</sequence>
<feature type="non-terminal residue" evidence="10">
    <location>
        <position position="1"/>
    </location>
</feature>
<keyword evidence="6" id="KW-0675">Receptor</keyword>
<dbReference type="PANTHER" id="PTHR11334:SF68">
    <property type="entry name" value="G-PROTEIN COUPLED RECEPTORS FAMILY 1 PROFILE DOMAIN-CONTAINING PROTEIN-RELATED"/>
    <property type="match status" value="1"/>
</dbReference>
<proteinExistence type="predicted"/>
<keyword evidence="2 8" id="KW-0812">Transmembrane</keyword>
<organism evidence="10 11">
    <name type="scientific">Indicator maculatus</name>
    <name type="common">spotted honeyguide</name>
    <dbReference type="NCBI Taxonomy" id="545262"/>
    <lineage>
        <taxon>Eukaryota</taxon>
        <taxon>Metazoa</taxon>
        <taxon>Chordata</taxon>
        <taxon>Craniata</taxon>
        <taxon>Vertebrata</taxon>
        <taxon>Euteleostomi</taxon>
        <taxon>Archelosauria</taxon>
        <taxon>Archosauria</taxon>
        <taxon>Dinosauria</taxon>
        <taxon>Saurischia</taxon>
        <taxon>Theropoda</taxon>
        <taxon>Coelurosauria</taxon>
        <taxon>Aves</taxon>
        <taxon>Neognathae</taxon>
        <taxon>Neoaves</taxon>
        <taxon>Telluraves</taxon>
        <taxon>Coraciimorphae</taxon>
        <taxon>Piciformes</taxon>
        <taxon>Indicatoridae</taxon>
        <taxon>Indicator</taxon>
    </lineage>
</organism>
<dbReference type="PRINTS" id="PR02108">
    <property type="entry name" value="MRGPCRFAMILY"/>
</dbReference>
<reference evidence="10 11" key="1">
    <citation type="submission" date="2019-09" db="EMBL/GenBank/DDBJ databases">
        <title>Bird 10,000 Genomes (B10K) Project - Family phase.</title>
        <authorList>
            <person name="Zhang G."/>
        </authorList>
    </citation>
    <scope>NUCLEOTIDE SEQUENCE [LARGE SCALE GENOMIC DNA]</scope>
    <source>
        <strain evidence="10">B10K-DU-001-78</strain>
        <tissue evidence="10">Muscle</tissue>
    </source>
</reference>
<dbReference type="InterPro" id="IPR000276">
    <property type="entry name" value="GPCR_Rhodpsn"/>
</dbReference>
<keyword evidence="7" id="KW-0807">Transducer</keyword>
<feature type="non-terminal residue" evidence="10">
    <location>
        <position position="300"/>
    </location>
</feature>
<dbReference type="PROSITE" id="PS50262">
    <property type="entry name" value="G_PROTEIN_RECEP_F1_2"/>
    <property type="match status" value="1"/>
</dbReference>